<gene>
    <name evidence="1" type="ORF">UFOPK3472_03414</name>
</gene>
<reference evidence="1" key="1">
    <citation type="submission" date="2020-05" db="EMBL/GenBank/DDBJ databases">
        <authorList>
            <person name="Chiriac C."/>
            <person name="Salcher M."/>
            <person name="Ghai R."/>
            <person name="Kavagutti S V."/>
        </authorList>
    </citation>
    <scope>NUCLEOTIDE SEQUENCE</scope>
</reference>
<proteinExistence type="predicted"/>
<dbReference type="AlphaFoldDB" id="A0A6J7HDV5"/>
<protein>
    <submittedName>
        <fullName evidence="1">Unannotated protein</fullName>
    </submittedName>
</protein>
<dbReference type="EMBL" id="CAFBLX010000334">
    <property type="protein sequence ID" value="CAB4917782.1"/>
    <property type="molecule type" value="Genomic_DNA"/>
</dbReference>
<name>A0A6J7HDV5_9ZZZZ</name>
<sequence>MASCASCAFLTLRVYCRGVGCTYSGPYSSVACARAAETADADSDVESVRM</sequence>
<organism evidence="1">
    <name type="scientific">freshwater metagenome</name>
    <dbReference type="NCBI Taxonomy" id="449393"/>
    <lineage>
        <taxon>unclassified sequences</taxon>
        <taxon>metagenomes</taxon>
        <taxon>ecological metagenomes</taxon>
    </lineage>
</organism>
<evidence type="ECO:0000313" key="1">
    <source>
        <dbReference type="EMBL" id="CAB4917782.1"/>
    </source>
</evidence>
<accession>A0A6J7HDV5</accession>